<dbReference type="RefSeq" id="WP_380056418.1">
    <property type="nucleotide sequence ID" value="NZ_JBHLTC010000041.1"/>
</dbReference>
<dbReference type="EMBL" id="JBHLTC010000041">
    <property type="protein sequence ID" value="MFC0629037.1"/>
    <property type="molecule type" value="Genomic_DNA"/>
</dbReference>
<protein>
    <submittedName>
        <fullName evidence="2">Uncharacterized protein</fullName>
    </submittedName>
</protein>
<evidence type="ECO:0000256" key="1">
    <source>
        <dbReference type="SAM" id="Phobius"/>
    </source>
</evidence>
<comment type="caution">
    <text evidence="2">The sequence shown here is derived from an EMBL/GenBank/DDBJ whole genome shotgun (WGS) entry which is preliminary data.</text>
</comment>
<sequence>MRKRDERGSSLLMVLVTITIISIGLAALLTRSDASMRVAGALREQAVASYEADAAMHAAINNLRNSGYRNAPGQHCFGLSDSLSLPAFNGLRSAAVSCSADALGAIVQCAEPTRCNRPENAILTLGTAADDGLHIQQPAGAVMPVDGPIFSNSTINVPVGELRADGGLWARSACAGTILTAICDLGSVANARGDDPAYAPALASAPARRSLPACTTPGSLVTFLPGYYDDAVALSDLMSSVSPCRGSTWWFKPGVYYFDFHNSGANANPLLPAGSNQWVVEGGHLVAGTRAGATCVDPTEDASAAGVQFIFGGSSRLKFVGAEADICGTYSASKPPVAVFGLKSGSETDTYALLKPTATPLLGDFGLSATPARLATVDGVAASWKSATAGDTAVLTVSGFAQAGAIPAGSVLQSAAVRVTHRHSDPGSSDQLDISVATDTGPNLTGSVVGAAGGTGFQTDVIVLDPSRTGTLAKAIHDGTFGGATIAVTTKLAAAGDTEDIDAIQLELTYTRPAFRAADGCLTIGPYGSAGCALVVGNHLRIKGTVYAPASVLDLGDGSSVRSGVVARSLWLRRSSATATAPVLSIPDDSPGFTFTVYLSVYRCPDALLCGPSGQPVLRAKVALIDADPAAPDPGARRVSVLSWWRPG</sequence>
<gene>
    <name evidence="2" type="ORF">ACFFGN_33545</name>
</gene>
<keyword evidence="1" id="KW-1133">Transmembrane helix</keyword>
<proteinExistence type="predicted"/>
<evidence type="ECO:0000313" key="3">
    <source>
        <dbReference type="Proteomes" id="UP001589890"/>
    </source>
</evidence>
<feature type="transmembrane region" description="Helical" evidence="1">
    <location>
        <begin position="12"/>
        <end position="29"/>
    </location>
</feature>
<keyword evidence="1" id="KW-0812">Transmembrane</keyword>
<organism evidence="2 3">
    <name type="scientific">Kribbella deserti</name>
    <dbReference type="NCBI Taxonomy" id="1926257"/>
    <lineage>
        <taxon>Bacteria</taxon>
        <taxon>Bacillati</taxon>
        <taxon>Actinomycetota</taxon>
        <taxon>Actinomycetes</taxon>
        <taxon>Propionibacteriales</taxon>
        <taxon>Kribbellaceae</taxon>
        <taxon>Kribbella</taxon>
    </lineage>
</organism>
<name>A0ABV6QWL0_9ACTN</name>
<keyword evidence="3" id="KW-1185">Reference proteome</keyword>
<reference evidence="2 3" key="1">
    <citation type="submission" date="2024-09" db="EMBL/GenBank/DDBJ databases">
        <authorList>
            <person name="Sun Q."/>
            <person name="Mori K."/>
        </authorList>
    </citation>
    <scope>NUCLEOTIDE SEQUENCE [LARGE SCALE GENOMIC DNA]</scope>
    <source>
        <strain evidence="2 3">CGMCC 1.15906</strain>
    </source>
</reference>
<accession>A0ABV6QWL0</accession>
<evidence type="ECO:0000313" key="2">
    <source>
        <dbReference type="EMBL" id="MFC0629037.1"/>
    </source>
</evidence>
<dbReference type="Proteomes" id="UP001589890">
    <property type="component" value="Unassembled WGS sequence"/>
</dbReference>
<keyword evidence="1" id="KW-0472">Membrane</keyword>